<accession>A0ABR5TJE4</accession>
<keyword evidence="3" id="KW-1185">Reference proteome</keyword>
<dbReference type="EMBL" id="LHYI01000043">
    <property type="protein sequence ID" value="KXB07909.1"/>
    <property type="molecule type" value="Genomic_DNA"/>
</dbReference>
<gene>
    <name evidence="2" type="ORF">AKJ55_01715</name>
</gene>
<protein>
    <recommendedName>
        <fullName evidence="4">Glucodextranase-like C-terminal domain-containing protein</fullName>
    </recommendedName>
</protein>
<keyword evidence="1" id="KW-0472">Membrane</keyword>
<evidence type="ECO:0008006" key="4">
    <source>
        <dbReference type="Google" id="ProtNLM"/>
    </source>
</evidence>
<feature type="transmembrane region" description="Helical" evidence="1">
    <location>
        <begin position="122"/>
        <end position="141"/>
    </location>
</feature>
<evidence type="ECO:0000256" key="1">
    <source>
        <dbReference type="SAM" id="Phobius"/>
    </source>
</evidence>
<keyword evidence="1" id="KW-0812">Transmembrane</keyword>
<organism evidence="2 3">
    <name type="scientific">candidate division MSBL1 archaeon SCGC-AAA382M17</name>
    <dbReference type="NCBI Taxonomy" id="1698284"/>
    <lineage>
        <taxon>Archaea</taxon>
        <taxon>Methanobacteriati</taxon>
        <taxon>Methanobacteriota</taxon>
        <taxon>candidate division MSBL1</taxon>
    </lineage>
</organism>
<name>A0ABR5TJE4_9EURY</name>
<evidence type="ECO:0000313" key="2">
    <source>
        <dbReference type="EMBL" id="KXB07909.1"/>
    </source>
</evidence>
<keyword evidence="1" id="KW-1133">Transmembrane helix</keyword>
<dbReference type="Proteomes" id="UP000070633">
    <property type="component" value="Unassembled WGS sequence"/>
</dbReference>
<reference evidence="2 3" key="1">
    <citation type="journal article" date="2016" name="Sci. Rep.">
        <title>Metabolic traits of an uncultured archaeal lineage -MSBL1- from brine pools of the Red Sea.</title>
        <authorList>
            <person name="Mwirichia R."/>
            <person name="Alam I."/>
            <person name="Rashid M."/>
            <person name="Vinu M."/>
            <person name="Ba-Alawi W."/>
            <person name="Anthony Kamau A."/>
            <person name="Kamanda Ngugi D."/>
            <person name="Goker M."/>
            <person name="Klenk H.P."/>
            <person name="Bajic V."/>
            <person name="Stingl U."/>
        </authorList>
    </citation>
    <scope>NUCLEOTIDE SEQUENCE [LARGE SCALE GENOMIC DNA]</scope>
    <source>
        <strain evidence="2">SCGC-AAA382M17</strain>
    </source>
</reference>
<comment type="caution">
    <text evidence="2">The sequence shown here is derived from an EMBL/GenBank/DDBJ whole genome shotgun (WGS) entry which is preliminary data.</text>
</comment>
<evidence type="ECO:0000313" key="3">
    <source>
        <dbReference type="Proteomes" id="UP000070633"/>
    </source>
</evidence>
<sequence length="146" mass="15951">MDISVTLSDNTKTTEVTLDGYTELPSREDMVRWDLEIPGTESMLSSGYFEDFGSQLDGVNADLVLKVPFGASVSGLPSGSQNVDHTYTWTGEDAENAIRSVAMGQADSEIVYERKSSSQPPFVWIVIGVVIIVAAIVGLSFRLRWI</sequence>
<proteinExistence type="predicted"/>